<evidence type="ECO:0008006" key="6">
    <source>
        <dbReference type="Google" id="ProtNLM"/>
    </source>
</evidence>
<accession>A0A6A3KBH1</accession>
<protein>
    <recommendedName>
        <fullName evidence="6">RxLR effector protein</fullName>
    </recommendedName>
</protein>
<feature type="chain" id="PRO_5036164734" description="RxLR effector protein" evidence="1">
    <location>
        <begin position="21"/>
        <end position="55"/>
    </location>
</feature>
<keyword evidence="4" id="KW-1185">Reference proteome</keyword>
<sequence length="55" mass="5941">MMFSPVLIEMLLALLPSTLAELCDESVHAAEGREAAGVAALHEGQAVRRESPYRC</sequence>
<reference evidence="2 5" key="1">
    <citation type="submission" date="2018-09" db="EMBL/GenBank/DDBJ databases">
        <title>Genomic investigation of the strawberry pathogen Phytophthora fragariae indicates pathogenicity is determined by transcriptional variation in three key races.</title>
        <authorList>
            <person name="Adams T.M."/>
            <person name="Armitage A.D."/>
            <person name="Sobczyk M.K."/>
            <person name="Bates H.J."/>
            <person name="Dunwell J.M."/>
            <person name="Nellist C.F."/>
            <person name="Harrison R.J."/>
        </authorList>
    </citation>
    <scope>NUCLEOTIDE SEQUENCE [LARGE SCALE GENOMIC DNA]</scope>
    <source>
        <strain evidence="2 5">SCRP324</strain>
        <strain evidence="3 4">SCRP333</strain>
    </source>
</reference>
<dbReference type="EMBL" id="QXFU01001412">
    <property type="protein sequence ID" value="KAE9002947.1"/>
    <property type="molecule type" value="Genomic_DNA"/>
</dbReference>
<evidence type="ECO:0000256" key="1">
    <source>
        <dbReference type="SAM" id="SignalP"/>
    </source>
</evidence>
<dbReference type="AlphaFoldDB" id="A0A6A3KBH1"/>
<proteinExistence type="predicted"/>
<organism evidence="2 5">
    <name type="scientific">Phytophthora rubi</name>
    <dbReference type="NCBI Taxonomy" id="129364"/>
    <lineage>
        <taxon>Eukaryota</taxon>
        <taxon>Sar</taxon>
        <taxon>Stramenopiles</taxon>
        <taxon>Oomycota</taxon>
        <taxon>Peronosporomycetes</taxon>
        <taxon>Peronosporales</taxon>
        <taxon>Peronosporaceae</taxon>
        <taxon>Phytophthora</taxon>
    </lineage>
</organism>
<feature type="signal peptide" evidence="1">
    <location>
        <begin position="1"/>
        <end position="20"/>
    </location>
</feature>
<keyword evidence="1" id="KW-0732">Signal</keyword>
<comment type="caution">
    <text evidence="2">The sequence shown here is derived from an EMBL/GenBank/DDBJ whole genome shotgun (WGS) entry which is preliminary data.</text>
</comment>
<evidence type="ECO:0000313" key="4">
    <source>
        <dbReference type="Proteomes" id="UP000434957"/>
    </source>
</evidence>
<dbReference type="EMBL" id="QXFT01001581">
    <property type="protein sequence ID" value="KAE9315026.1"/>
    <property type="molecule type" value="Genomic_DNA"/>
</dbReference>
<name>A0A6A3KBH1_9STRA</name>
<gene>
    <name evidence="2" type="ORF">PR002_g17481</name>
    <name evidence="3" type="ORF">PR003_g19100</name>
</gene>
<evidence type="ECO:0000313" key="5">
    <source>
        <dbReference type="Proteomes" id="UP000435112"/>
    </source>
</evidence>
<evidence type="ECO:0000313" key="2">
    <source>
        <dbReference type="EMBL" id="KAE9002947.1"/>
    </source>
</evidence>
<evidence type="ECO:0000313" key="3">
    <source>
        <dbReference type="EMBL" id="KAE9315026.1"/>
    </source>
</evidence>
<dbReference type="Proteomes" id="UP000435112">
    <property type="component" value="Unassembled WGS sequence"/>
</dbReference>
<dbReference type="Proteomes" id="UP000434957">
    <property type="component" value="Unassembled WGS sequence"/>
</dbReference>